<dbReference type="AlphaFoldDB" id="A0A0F9TS65"/>
<evidence type="ECO:0000256" key="1">
    <source>
        <dbReference type="SAM" id="MobiDB-lite"/>
    </source>
</evidence>
<evidence type="ECO:0000313" key="2">
    <source>
        <dbReference type="EMBL" id="KKN77772.1"/>
    </source>
</evidence>
<feature type="region of interest" description="Disordered" evidence="1">
    <location>
        <begin position="22"/>
        <end position="48"/>
    </location>
</feature>
<accession>A0A0F9TS65</accession>
<dbReference type="EMBL" id="LAZR01000274">
    <property type="protein sequence ID" value="KKN77772.1"/>
    <property type="molecule type" value="Genomic_DNA"/>
</dbReference>
<gene>
    <name evidence="2" type="ORF">LCGC14_0357460</name>
</gene>
<reference evidence="2" key="1">
    <citation type="journal article" date="2015" name="Nature">
        <title>Complex archaea that bridge the gap between prokaryotes and eukaryotes.</title>
        <authorList>
            <person name="Spang A."/>
            <person name="Saw J.H."/>
            <person name="Jorgensen S.L."/>
            <person name="Zaremba-Niedzwiedzka K."/>
            <person name="Martijn J."/>
            <person name="Lind A.E."/>
            <person name="van Eijk R."/>
            <person name="Schleper C."/>
            <person name="Guy L."/>
            <person name="Ettema T.J."/>
        </authorList>
    </citation>
    <scope>NUCLEOTIDE SEQUENCE</scope>
</reference>
<proteinExistence type="predicted"/>
<comment type="caution">
    <text evidence="2">The sequence shown here is derived from an EMBL/GenBank/DDBJ whole genome shotgun (WGS) entry which is preliminary data.</text>
</comment>
<name>A0A0F9TS65_9ZZZZ</name>
<organism evidence="2">
    <name type="scientific">marine sediment metagenome</name>
    <dbReference type="NCBI Taxonomy" id="412755"/>
    <lineage>
        <taxon>unclassified sequences</taxon>
        <taxon>metagenomes</taxon>
        <taxon>ecological metagenomes</taxon>
    </lineage>
</organism>
<sequence length="321" mass="34962">MSRISIPRANEGDPLSAQAWRAMRGGAQRDTVPTHGISTDLGTTHHQRPKVIPPRLFELTEDMLHEDDSGDFPTGTSEYPNVRYANNAKPVNHDLGTNAYIIDPTNIFTTIYETGVKSGGMDASDEKYLEGDRVWCQWNQKSRRWEFQQVPSTTIVPELPYALVKWSGEREGGGDRVMPIGGVSGVFPVGMFTVSNATDAGVFEVNDTEGFYFWSATAEYRRLYDGAVGASWHENVDLVTGVGTWEPGIVRFYFGGPPSPAAAFPLANRITSSALSGFLAPSIGSPATLTANIAGAGTIPRDFDAGDGQIVEVLFRIIKIR</sequence>
<protein>
    <submittedName>
        <fullName evidence="2">Uncharacterized protein</fullName>
    </submittedName>
</protein>